<feature type="compositionally biased region" description="Low complexity" evidence="4">
    <location>
        <begin position="1004"/>
        <end position="1017"/>
    </location>
</feature>
<keyword evidence="2" id="KW-0443">Lipid metabolism</keyword>
<feature type="repeat" description="ANK" evidence="3">
    <location>
        <begin position="727"/>
        <end position="749"/>
    </location>
</feature>
<evidence type="ECO:0000313" key="5">
    <source>
        <dbReference type="EMBL" id="KAH7152557.1"/>
    </source>
</evidence>
<feature type="compositionally biased region" description="Pro residues" evidence="4">
    <location>
        <begin position="1088"/>
        <end position="1102"/>
    </location>
</feature>
<proteinExistence type="predicted"/>
<dbReference type="GO" id="GO:0016020">
    <property type="term" value="C:membrane"/>
    <property type="evidence" value="ECO:0007669"/>
    <property type="project" value="TreeGrafter"/>
</dbReference>
<reference evidence="5" key="1">
    <citation type="journal article" date="2021" name="Nat. Commun.">
        <title>Genetic determinants of endophytism in the Arabidopsis root mycobiome.</title>
        <authorList>
            <person name="Mesny F."/>
            <person name="Miyauchi S."/>
            <person name="Thiergart T."/>
            <person name="Pickel B."/>
            <person name="Atanasova L."/>
            <person name="Karlsson M."/>
            <person name="Huettel B."/>
            <person name="Barry K.W."/>
            <person name="Haridas S."/>
            <person name="Chen C."/>
            <person name="Bauer D."/>
            <person name="Andreopoulos W."/>
            <person name="Pangilinan J."/>
            <person name="LaButti K."/>
            <person name="Riley R."/>
            <person name="Lipzen A."/>
            <person name="Clum A."/>
            <person name="Drula E."/>
            <person name="Henrissat B."/>
            <person name="Kohler A."/>
            <person name="Grigoriev I.V."/>
            <person name="Martin F.M."/>
            <person name="Hacquard S."/>
        </authorList>
    </citation>
    <scope>NUCLEOTIDE SEQUENCE</scope>
    <source>
        <strain evidence="5">MPI-CAGE-AT-0147</strain>
    </source>
</reference>
<evidence type="ECO:0000256" key="1">
    <source>
        <dbReference type="ARBA" id="ARBA00022801"/>
    </source>
</evidence>
<dbReference type="InterPro" id="IPR016035">
    <property type="entry name" value="Acyl_Trfase/lysoPLipase"/>
</dbReference>
<dbReference type="Pfam" id="PF12796">
    <property type="entry name" value="Ank_2"/>
    <property type="match status" value="1"/>
</dbReference>
<feature type="compositionally biased region" description="Basic residues" evidence="4">
    <location>
        <begin position="1178"/>
        <end position="1189"/>
    </location>
</feature>
<evidence type="ECO:0000256" key="2">
    <source>
        <dbReference type="ARBA" id="ARBA00022963"/>
    </source>
</evidence>
<feature type="compositionally biased region" description="Low complexity" evidence="4">
    <location>
        <begin position="1051"/>
        <end position="1065"/>
    </location>
</feature>
<dbReference type="InterPro" id="IPR036770">
    <property type="entry name" value="Ankyrin_rpt-contain_sf"/>
</dbReference>
<evidence type="ECO:0000256" key="4">
    <source>
        <dbReference type="SAM" id="MobiDB-lite"/>
    </source>
</evidence>
<dbReference type="OrthoDB" id="1658288at2759"/>
<name>A0A9P9F481_9HYPO</name>
<keyword evidence="6" id="KW-1185">Reference proteome</keyword>
<accession>A0A9P9F481</accession>
<keyword evidence="1" id="KW-0378">Hydrolase</keyword>
<feature type="compositionally biased region" description="Polar residues" evidence="4">
    <location>
        <begin position="1026"/>
        <end position="1038"/>
    </location>
</feature>
<dbReference type="GO" id="GO:0019369">
    <property type="term" value="P:arachidonate metabolic process"/>
    <property type="evidence" value="ECO:0007669"/>
    <property type="project" value="TreeGrafter"/>
</dbReference>
<comment type="caution">
    <text evidence="5">The sequence shown here is derived from an EMBL/GenBank/DDBJ whole genome shotgun (WGS) entry which is preliminary data.</text>
</comment>
<evidence type="ECO:0008006" key="7">
    <source>
        <dbReference type="Google" id="ProtNLM"/>
    </source>
</evidence>
<keyword evidence="2" id="KW-0442">Lipid degradation</keyword>
<feature type="compositionally biased region" description="Pro residues" evidence="4">
    <location>
        <begin position="1123"/>
        <end position="1134"/>
    </location>
</feature>
<protein>
    <recommendedName>
        <fullName evidence="7">PNPLA domain-containing protein</fullName>
    </recommendedName>
</protein>
<dbReference type="PANTHER" id="PTHR24185">
    <property type="entry name" value="CALCIUM-INDEPENDENT PHOSPHOLIPASE A2-GAMMA"/>
    <property type="match status" value="1"/>
</dbReference>
<organism evidence="5 6">
    <name type="scientific">Dactylonectria macrodidyma</name>
    <dbReference type="NCBI Taxonomy" id="307937"/>
    <lineage>
        <taxon>Eukaryota</taxon>
        <taxon>Fungi</taxon>
        <taxon>Dikarya</taxon>
        <taxon>Ascomycota</taxon>
        <taxon>Pezizomycotina</taxon>
        <taxon>Sordariomycetes</taxon>
        <taxon>Hypocreomycetidae</taxon>
        <taxon>Hypocreales</taxon>
        <taxon>Nectriaceae</taxon>
        <taxon>Dactylonectria</taxon>
    </lineage>
</organism>
<dbReference type="SUPFAM" id="SSF48403">
    <property type="entry name" value="Ankyrin repeat"/>
    <property type="match status" value="1"/>
</dbReference>
<feature type="region of interest" description="Disordered" evidence="4">
    <location>
        <begin position="954"/>
        <end position="1189"/>
    </location>
</feature>
<dbReference type="AlphaFoldDB" id="A0A9P9F481"/>
<dbReference type="Proteomes" id="UP000738349">
    <property type="component" value="Unassembled WGS sequence"/>
</dbReference>
<dbReference type="SMART" id="SM00248">
    <property type="entry name" value="ANK"/>
    <property type="match status" value="2"/>
</dbReference>
<sequence length="1189" mass="129272">MEERGLRILSLDGGGTRGLSSIYALREILDRVAPGHGGHVRPSEYFDFIGASGPNALCALLFVRFGLTVNECIEYYHELSRRLDGVEDVLNAREGEELDDDDFADFDAAADPANSLETIRQQVVGLTFKAMIMRHVTDWFERAKNAEAGQFNYQCPMATVGVGQCRAAVMGSESAGYGRHESTVAHRQYHVPIWHRTYLRRNTNTTYTCWALALGTMGSPSIVRPGVVFPDFTATGAHSVHSPIELVLEECRKIWPGLGPGVIVSVGTGGLEAISDEAWGVNAPLRPLTLVAAKACAEMVDANESITKQFERYVLPHDETLRHTYFRFNAPGPFPFFEYDARENILSDTTSWMSSGEAAARSARAAALLSAPQFPDTLEDQIGLSALAGLLESLTLHGYAEEAELLSDTMTTYFLYEHANAGRRSHGKLMMAVAAERLADAVDQQQPVKQGQEPDSSSSCAARLIMHSAYGLGLEWMWQIEDLSSASDVAATAYFLLVIARRSSLQEMGTTLVQSVIHSVAKNIGMAPDLDPLFIARTEELLRLSSLACLCQSAVVEALTSEPRIIFNGPFVRYLHETIQDTSLQMLSPVIAGPLATALATIISLGRWSKFRDQTITCLLSKQLGSHDALSYLPLLNLAINREYTSHEGQTHDKEDVLDACSVTLKTYGPPLAHRTPEVARACVQNGFLGVLRRLLNGERIDTQSRPITNQPTATAQKLLAASITDAGDNLLHLATRSGFIDVVKLLLEFAGKGRGALCLGQLNQAGHTPFHVACIRRVHVDVLKLCVVGGAKCDQVSGVGRSALHYCFPDKESFRPYYPDLVKLFEDFQLLVTLPLDCWKGWTKDKATVTIDPHVYDLRQLIQYIYCRGADICIQDNFGTTPGHLAVRRGWHVNTDIFFAGARTEDERVVHSFLRLRDHDRASMLDLSRAMGDKAAEDMISTEMRKRCIEVPLSPPAPLQLPQPSSSNSHSPDLPMTTPPLNQPLAQPAKQMPSPATATGYKSSATYSPTPSASSSIPFTPVFLQPSNAPTASTHSRPASMAATPDSAHQSPQSPQSPVVNPGPQSRPVPHHMPSPGYSPGGWSAPAPTPAFHPSPAPPPQMTAQPLYGMPQPVVYSHTGPPLLPHGYPPPTASPMAYQSPMQLQTMTPPPHGGGDGGAGQGRGGASAPLQPPPKKGLFRKLIRRDKS</sequence>
<dbReference type="PROSITE" id="PS50088">
    <property type="entry name" value="ANK_REPEAT"/>
    <property type="match status" value="1"/>
</dbReference>
<keyword evidence="3" id="KW-0040">ANK repeat</keyword>
<dbReference type="Gene3D" id="1.25.40.20">
    <property type="entry name" value="Ankyrin repeat-containing domain"/>
    <property type="match status" value="1"/>
</dbReference>
<dbReference type="GO" id="GO:0016042">
    <property type="term" value="P:lipid catabolic process"/>
    <property type="evidence" value="ECO:0007669"/>
    <property type="project" value="UniProtKB-KW"/>
</dbReference>
<dbReference type="SUPFAM" id="SSF52151">
    <property type="entry name" value="FabD/lysophospholipase-like"/>
    <property type="match status" value="1"/>
</dbReference>
<feature type="compositionally biased region" description="Gly residues" evidence="4">
    <location>
        <begin position="1154"/>
        <end position="1166"/>
    </location>
</feature>
<evidence type="ECO:0000256" key="3">
    <source>
        <dbReference type="PROSITE-ProRule" id="PRU00023"/>
    </source>
</evidence>
<dbReference type="EMBL" id="JAGMUV010000006">
    <property type="protein sequence ID" value="KAH7152557.1"/>
    <property type="molecule type" value="Genomic_DNA"/>
</dbReference>
<feature type="compositionally biased region" description="Low complexity" evidence="4">
    <location>
        <begin position="963"/>
        <end position="976"/>
    </location>
</feature>
<dbReference type="InterPro" id="IPR002110">
    <property type="entry name" value="Ankyrin_rpt"/>
</dbReference>
<dbReference type="GO" id="GO:0047499">
    <property type="term" value="F:calcium-independent phospholipase A2 activity"/>
    <property type="evidence" value="ECO:0007669"/>
    <property type="project" value="TreeGrafter"/>
</dbReference>
<dbReference type="PROSITE" id="PS50297">
    <property type="entry name" value="ANK_REP_REGION"/>
    <property type="match status" value="1"/>
</dbReference>
<evidence type="ECO:0000313" key="6">
    <source>
        <dbReference type="Proteomes" id="UP000738349"/>
    </source>
</evidence>
<gene>
    <name evidence="5" type="ORF">EDB81DRAFT_930827</name>
</gene>
<dbReference type="PANTHER" id="PTHR24185:SF1">
    <property type="entry name" value="CALCIUM-INDEPENDENT PHOSPHOLIPASE A2-GAMMA"/>
    <property type="match status" value="1"/>
</dbReference>
<dbReference type="Gene3D" id="3.40.1090.10">
    <property type="entry name" value="Cytosolic phospholipase A2 catalytic domain"/>
    <property type="match status" value="1"/>
</dbReference>